<dbReference type="InterPro" id="IPR010610">
    <property type="entry name" value="EryCIII-like_C"/>
</dbReference>
<feature type="domain" description="Erythromycin biosynthesis protein CIII-like C-terminal" evidence="1">
    <location>
        <begin position="336"/>
        <end position="450"/>
    </location>
</feature>
<gene>
    <name evidence="2" type="ORF">ACFFHU_19705</name>
</gene>
<evidence type="ECO:0000313" key="2">
    <source>
        <dbReference type="EMBL" id="MFC0566352.1"/>
    </source>
</evidence>
<proteinExistence type="predicted"/>
<dbReference type="InterPro" id="IPR050426">
    <property type="entry name" value="Glycosyltransferase_28"/>
</dbReference>
<dbReference type="PANTHER" id="PTHR48050:SF13">
    <property type="entry name" value="STEROL 3-BETA-GLUCOSYLTRANSFERASE UGT80A2"/>
    <property type="match status" value="1"/>
</dbReference>
<dbReference type="SUPFAM" id="SSF53756">
    <property type="entry name" value="UDP-Glycosyltransferase/glycogen phosphorylase"/>
    <property type="match status" value="1"/>
</dbReference>
<dbReference type="Proteomes" id="UP001589894">
    <property type="component" value="Unassembled WGS sequence"/>
</dbReference>
<organism evidence="2 3">
    <name type="scientific">Plantactinospora siamensis</name>
    <dbReference type="NCBI Taxonomy" id="555372"/>
    <lineage>
        <taxon>Bacteria</taxon>
        <taxon>Bacillati</taxon>
        <taxon>Actinomycetota</taxon>
        <taxon>Actinomycetes</taxon>
        <taxon>Micromonosporales</taxon>
        <taxon>Micromonosporaceae</taxon>
        <taxon>Plantactinospora</taxon>
    </lineage>
</organism>
<evidence type="ECO:0000313" key="3">
    <source>
        <dbReference type="Proteomes" id="UP001589894"/>
    </source>
</evidence>
<protein>
    <submittedName>
        <fullName evidence="2">Glycosyltransferase</fullName>
    </submittedName>
</protein>
<sequence length="469" mass="48883">MARILVASLPFAGHVGPLGALSGELVDRGHAVTAYTGTRYRDRFAGADLLRWNRAPDFDDADLAATFPRIGDGKGARGAIANSRYVLFGTAAAQAQDILAAARAAPFDLIVTDQLAFGGALAGEKLGVPWVSVAVTPLNLPSRDLPPPGMRVRPAAGRTIRPATGRALRTRDAALRGLLRAGSRLLEPQITRMRATVGLGPAASGGIDRLYSPHLVLAQGVPGLEYHRSDLPPHVRFVGRLARQRAATEAGAVQPDPVQPDPVQAAAAPGCGPALRAVAGGADPEPELPPWWPELAAARAAGRPVVHVTQGTLDVDPTDLLRPAVTGLAGEPALVVCTTGGRDPAVLDPLPDNARVARFLPHDLLLPLVDAMVTNGGWGGVLNAVHAGVPLVVAGGSLDKPEVARRVAWSGVGLDLRTGRPRPERIRRAVTEVLARPAFRRRTAELSAALDAAGGTPRAAALIEELLAR</sequence>
<dbReference type="PANTHER" id="PTHR48050">
    <property type="entry name" value="STEROL 3-BETA-GLUCOSYLTRANSFERASE"/>
    <property type="match status" value="1"/>
</dbReference>
<dbReference type="EMBL" id="JBHLUE010000016">
    <property type="protein sequence ID" value="MFC0566352.1"/>
    <property type="molecule type" value="Genomic_DNA"/>
</dbReference>
<dbReference type="Gene3D" id="3.40.50.2000">
    <property type="entry name" value="Glycogen Phosphorylase B"/>
    <property type="match status" value="2"/>
</dbReference>
<keyword evidence="3" id="KW-1185">Reference proteome</keyword>
<dbReference type="Pfam" id="PF06722">
    <property type="entry name" value="EryCIII-like_C"/>
    <property type="match status" value="1"/>
</dbReference>
<name>A0ABV6NZZ7_9ACTN</name>
<dbReference type="CDD" id="cd03784">
    <property type="entry name" value="GT1_Gtf-like"/>
    <property type="match status" value="1"/>
</dbReference>
<dbReference type="RefSeq" id="WP_377340954.1">
    <property type="nucleotide sequence ID" value="NZ_JBHLUE010000016.1"/>
</dbReference>
<reference evidence="2 3" key="1">
    <citation type="submission" date="2024-09" db="EMBL/GenBank/DDBJ databases">
        <authorList>
            <person name="Sun Q."/>
            <person name="Mori K."/>
        </authorList>
    </citation>
    <scope>NUCLEOTIDE SEQUENCE [LARGE SCALE GENOMIC DNA]</scope>
    <source>
        <strain evidence="2 3">TBRC 2205</strain>
    </source>
</reference>
<evidence type="ECO:0000259" key="1">
    <source>
        <dbReference type="Pfam" id="PF06722"/>
    </source>
</evidence>
<dbReference type="InterPro" id="IPR002213">
    <property type="entry name" value="UDP_glucos_trans"/>
</dbReference>
<accession>A0ABV6NZZ7</accession>
<comment type="caution">
    <text evidence="2">The sequence shown here is derived from an EMBL/GenBank/DDBJ whole genome shotgun (WGS) entry which is preliminary data.</text>
</comment>